<evidence type="ECO:0000313" key="3">
    <source>
        <dbReference type="Proteomes" id="UP000199657"/>
    </source>
</evidence>
<proteinExistence type="predicted"/>
<dbReference type="GO" id="GO:0035438">
    <property type="term" value="F:cyclic-di-GMP binding"/>
    <property type="evidence" value="ECO:0007669"/>
    <property type="project" value="InterPro"/>
</dbReference>
<reference evidence="2 3" key="1">
    <citation type="submission" date="2016-10" db="EMBL/GenBank/DDBJ databases">
        <authorList>
            <person name="de Groot N.N."/>
        </authorList>
    </citation>
    <scope>NUCLEOTIDE SEQUENCE [LARGE SCALE GENOMIC DNA]</scope>
    <source>
        <strain evidence="2 3">CGMCC 1.6291</strain>
    </source>
</reference>
<dbReference type="EMBL" id="FOEG01000008">
    <property type="protein sequence ID" value="SEP07179.1"/>
    <property type="molecule type" value="Genomic_DNA"/>
</dbReference>
<evidence type="ECO:0000313" key="2">
    <source>
        <dbReference type="EMBL" id="SEP07179.1"/>
    </source>
</evidence>
<organism evidence="2 3">
    <name type="scientific">Aquisalimonas asiatica</name>
    <dbReference type="NCBI Taxonomy" id="406100"/>
    <lineage>
        <taxon>Bacteria</taxon>
        <taxon>Pseudomonadati</taxon>
        <taxon>Pseudomonadota</taxon>
        <taxon>Gammaproteobacteria</taxon>
        <taxon>Chromatiales</taxon>
        <taxon>Ectothiorhodospiraceae</taxon>
        <taxon>Aquisalimonas</taxon>
    </lineage>
</organism>
<dbReference type="Proteomes" id="UP000199657">
    <property type="component" value="Unassembled WGS sequence"/>
</dbReference>
<keyword evidence="3" id="KW-1185">Reference proteome</keyword>
<dbReference type="Gene3D" id="2.40.10.220">
    <property type="entry name" value="predicted glycosyltransferase like domains"/>
    <property type="match status" value="1"/>
</dbReference>
<dbReference type="InterPro" id="IPR009875">
    <property type="entry name" value="PilZ_domain"/>
</dbReference>
<protein>
    <submittedName>
        <fullName evidence="2">PilZ domain-containing protein</fullName>
    </submittedName>
</protein>
<feature type="domain" description="PilZ" evidence="1">
    <location>
        <begin position="7"/>
        <end position="113"/>
    </location>
</feature>
<dbReference type="AlphaFoldDB" id="A0A1H8UVG7"/>
<dbReference type="Pfam" id="PF07238">
    <property type="entry name" value="PilZ"/>
    <property type="match status" value="1"/>
</dbReference>
<dbReference type="RefSeq" id="WP_091645343.1">
    <property type="nucleotide sequence ID" value="NZ_FOEG01000008.1"/>
</dbReference>
<evidence type="ECO:0000259" key="1">
    <source>
        <dbReference type="Pfam" id="PF07238"/>
    </source>
</evidence>
<gene>
    <name evidence="2" type="ORF">SAMN04488052_10886</name>
</gene>
<sequence>MAIADDVRRTPREVVDQYMRVFRTDTGELVGYLADISIYGLMLQSQSPLMLSDGEERVALRLELDTPIDKASELTFEARPVWSRKEGSSVFHHTGLEFVELPEDDQRRVQTLMETYRLTTV</sequence>
<dbReference type="OrthoDB" id="5796782at2"/>
<accession>A0A1H8UVG7</accession>
<dbReference type="SUPFAM" id="SSF141371">
    <property type="entry name" value="PilZ domain-like"/>
    <property type="match status" value="1"/>
</dbReference>
<name>A0A1H8UVG7_9GAMM</name>